<accession>A0A3Q2D7U9</accession>
<dbReference type="InterPro" id="IPR052784">
    <property type="entry name" value="Perforin-1_pore-forming"/>
</dbReference>
<dbReference type="InterPro" id="IPR000008">
    <property type="entry name" value="C2_dom"/>
</dbReference>
<keyword evidence="5" id="KW-1185">Reference proteome</keyword>
<dbReference type="OMA" id="RMSCGPV"/>
<name>A0A3Q2D7U9_CYPVA</name>
<dbReference type="PANTHER" id="PTHR46096">
    <property type="entry name" value="PERFORIN-1"/>
    <property type="match status" value="1"/>
</dbReference>
<dbReference type="Gene3D" id="2.60.40.150">
    <property type="entry name" value="C2 domain"/>
    <property type="match status" value="1"/>
</dbReference>
<organism evidence="4 5">
    <name type="scientific">Cyprinodon variegatus</name>
    <name type="common">Sheepshead minnow</name>
    <dbReference type="NCBI Taxonomy" id="28743"/>
    <lineage>
        <taxon>Eukaryota</taxon>
        <taxon>Metazoa</taxon>
        <taxon>Chordata</taxon>
        <taxon>Craniata</taxon>
        <taxon>Vertebrata</taxon>
        <taxon>Euteleostomi</taxon>
        <taxon>Actinopterygii</taxon>
        <taxon>Neopterygii</taxon>
        <taxon>Teleostei</taxon>
        <taxon>Neoteleostei</taxon>
        <taxon>Acanthomorphata</taxon>
        <taxon>Ovalentaria</taxon>
        <taxon>Atherinomorphae</taxon>
        <taxon>Cyprinodontiformes</taxon>
        <taxon>Cyprinodontidae</taxon>
        <taxon>Cyprinodon</taxon>
    </lineage>
</organism>
<dbReference type="SMART" id="SM00239">
    <property type="entry name" value="C2"/>
    <property type="match status" value="1"/>
</dbReference>
<keyword evidence="2" id="KW-1133">Transmembrane helix</keyword>
<dbReference type="InterPro" id="IPR035892">
    <property type="entry name" value="C2_domain_sf"/>
</dbReference>
<keyword evidence="1" id="KW-0732">Signal</keyword>
<evidence type="ECO:0000313" key="4">
    <source>
        <dbReference type="Ensembl" id="ENSCVAP00000014791.1"/>
    </source>
</evidence>
<dbReference type="GO" id="GO:0016020">
    <property type="term" value="C:membrane"/>
    <property type="evidence" value="ECO:0007669"/>
    <property type="project" value="TreeGrafter"/>
</dbReference>
<dbReference type="GO" id="GO:0001771">
    <property type="term" value="P:immunological synapse formation"/>
    <property type="evidence" value="ECO:0007669"/>
    <property type="project" value="TreeGrafter"/>
</dbReference>
<proteinExistence type="predicted"/>
<dbReference type="GO" id="GO:0051607">
    <property type="term" value="P:defense response to virus"/>
    <property type="evidence" value="ECO:0007669"/>
    <property type="project" value="TreeGrafter"/>
</dbReference>
<dbReference type="SUPFAM" id="SSF49562">
    <property type="entry name" value="C2 domain (Calcium/lipid-binding domain, CaLB)"/>
    <property type="match status" value="1"/>
</dbReference>
<dbReference type="GeneTree" id="ENSGT00390000012710"/>
<dbReference type="PANTHER" id="PTHR46096:SF3">
    <property type="entry name" value="PERFORIN-1"/>
    <property type="match status" value="1"/>
</dbReference>
<dbReference type="STRING" id="28743.ENSCVAP00000014791"/>
<evidence type="ECO:0000313" key="5">
    <source>
        <dbReference type="Proteomes" id="UP000265020"/>
    </source>
</evidence>
<evidence type="ECO:0000259" key="3">
    <source>
        <dbReference type="PROSITE" id="PS50004"/>
    </source>
</evidence>
<dbReference type="PROSITE" id="PS50004">
    <property type="entry name" value="C2"/>
    <property type="match status" value="1"/>
</dbReference>
<keyword evidence="2" id="KW-0472">Membrane</keyword>
<sequence>MLSASGRFFSNSLIFCLQRPEVMASSLPLLVLLLCCVGVALSDLRVSRLSARGLRKGVSEADGYVKVYCVSRYLGETNVIRNNPNPYWSQTFSYSDARANDRLELRVYDQDPLFDDEVGRCYTRLRRGNHWERCSLRKGGTLYFSYSFS</sequence>
<evidence type="ECO:0000256" key="1">
    <source>
        <dbReference type="ARBA" id="ARBA00022729"/>
    </source>
</evidence>
<dbReference type="GO" id="GO:0001913">
    <property type="term" value="P:T cell mediated cytotoxicity"/>
    <property type="evidence" value="ECO:0007669"/>
    <property type="project" value="TreeGrafter"/>
</dbReference>
<dbReference type="Ensembl" id="ENSCVAT00000022717.1">
    <property type="protein sequence ID" value="ENSCVAP00000014791.1"/>
    <property type="gene ID" value="ENSCVAG00000017504.1"/>
</dbReference>
<feature type="transmembrane region" description="Helical" evidence="2">
    <location>
        <begin position="27"/>
        <end position="46"/>
    </location>
</feature>
<feature type="domain" description="C2" evidence="3">
    <location>
        <begin position="18"/>
        <end position="144"/>
    </location>
</feature>
<protein>
    <recommendedName>
        <fullName evidence="3">C2 domain-containing protein</fullName>
    </recommendedName>
</protein>
<reference evidence="4" key="1">
    <citation type="submission" date="2025-08" db="UniProtKB">
        <authorList>
            <consortium name="Ensembl"/>
        </authorList>
    </citation>
    <scope>IDENTIFICATION</scope>
</reference>
<reference evidence="4" key="2">
    <citation type="submission" date="2025-09" db="UniProtKB">
        <authorList>
            <consortium name="Ensembl"/>
        </authorList>
    </citation>
    <scope>IDENTIFICATION</scope>
</reference>
<dbReference type="GO" id="GO:0022829">
    <property type="term" value="F:wide pore channel activity"/>
    <property type="evidence" value="ECO:0007669"/>
    <property type="project" value="TreeGrafter"/>
</dbReference>
<keyword evidence="2" id="KW-0812">Transmembrane</keyword>
<dbReference type="Pfam" id="PF00168">
    <property type="entry name" value="C2"/>
    <property type="match status" value="1"/>
</dbReference>
<evidence type="ECO:0000256" key="2">
    <source>
        <dbReference type="SAM" id="Phobius"/>
    </source>
</evidence>
<dbReference type="Proteomes" id="UP000265020">
    <property type="component" value="Unassembled WGS sequence"/>
</dbReference>
<dbReference type="AlphaFoldDB" id="A0A3Q2D7U9"/>